<dbReference type="InterPro" id="IPR001733">
    <property type="entry name" value="Peptidase_S26B"/>
</dbReference>
<dbReference type="InterPro" id="IPR036286">
    <property type="entry name" value="LexA/Signal_pep-like_sf"/>
</dbReference>
<sequence>MTLRSYVEWALGILLVVVVLALLLGQLLGQPVLLGFVSTGSMEPTMSAGDGFVAVPSLVADDTSEGDVVVFEAEELHGGGLTTHRVVGETDEGYITRGDANPFTDQDGDEPPVSDGQIVAHALQVGDTVVTIPHLGTVVMGFQSGADSVQQSVVSAMGGEGGLERTQLGGAFVALGMFFIGLAVLTGSRNARDLTRPSSRPDVVKIWVVGGAVLVVLVVAATAAMVVPAGIQEYGVASSETPEDDPLVIEAGGSSTVEHTVRNDGFVPVVVFFEPGEDVTTDPDRTWVSRGATAETSVTLSVPEEEGRYTRHVTEHRYLVVLPPSLIAGLHSIHPLVALLTINAVISIGGLAAIVALFGTGDIRLRSGKDVPLAYRLRRKLRKWL</sequence>
<keyword evidence="2 5" id="KW-0812">Transmembrane</keyword>
<dbReference type="InterPro" id="IPR019533">
    <property type="entry name" value="Peptidase_S26"/>
</dbReference>
<dbReference type="CDD" id="cd06530">
    <property type="entry name" value="S26_SPase_I"/>
    <property type="match status" value="1"/>
</dbReference>
<dbReference type="GO" id="GO:0004252">
    <property type="term" value="F:serine-type endopeptidase activity"/>
    <property type="evidence" value="ECO:0007669"/>
    <property type="project" value="InterPro"/>
</dbReference>
<comment type="subcellular location">
    <subcellularLocation>
        <location evidence="1">Membrane</location>
    </subcellularLocation>
</comment>
<proteinExistence type="predicted"/>
<evidence type="ECO:0000256" key="5">
    <source>
        <dbReference type="SAM" id="Phobius"/>
    </source>
</evidence>
<evidence type="ECO:0000256" key="2">
    <source>
        <dbReference type="ARBA" id="ARBA00022692"/>
    </source>
</evidence>
<feature type="transmembrane region" description="Helical" evidence="5">
    <location>
        <begin position="206"/>
        <end position="231"/>
    </location>
</feature>
<dbReference type="Proteomes" id="UP000663586">
    <property type="component" value="Chromosome"/>
</dbReference>
<feature type="transmembrane region" description="Helical" evidence="5">
    <location>
        <begin position="167"/>
        <end position="185"/>
    </location>
</feature>
<evidence type="ECO:0000256" key="4">
    <source>
        <dbReference type="ARBA" id="ARBA00023136"/>
    </source>
</evidence>
<dbReference type="AlphaFoldDB" id="A0A897MML8"/>
<accession>A0A897MML8</accession>
<reference evidence="6" key="1">
    <citation type="submission" date="2020-11" db="EMBL/GenBank/DDBJ databases">
        <title>Carbohydrate-dependent, anaerobic sulfur respiration: A novel catabolism in halophilic archaea.</title>
        <authorList>
            <person name="Sorokin D.Y."/>
            <person name="Messina E."/>
            <person name="Smedile F."/>
            <person name="La Cono V."/>
            <person name="Hallsworth J.E."/>
            <person name="Yakimov M.M."/>
        </authorList>
    </citation>
    <scope>NUCLEOTIDE SEQUENCE</scope>
    <source>
        <strain evidence="6">AArc-S</strain>
    </source>
</reference>
<dbReference type="EMBL" id="CP064786">
    <property type="protein sequence ID" value="QSG01621.1"/>
    <property type="molecule type" value="Genomic_DNA"/>
</dbReference>
<protein>
    <submittedName>
        <fullName evidence="6">Signal peptidase I</fullName>
    </submittedName>
</protein>
<evidence type="ECO:0000313" key="7">
    <source>
        <dbReference type="Proteomes" id="UP000663586"/>
    </source>
</evidence>
<organism evidence="6 7">
    <name type="scientific">Natranaeroarchaeum sulfidigenes</name>
    <dbReference type="NCBI Taxonomy" id="2784880"/>
    <lineage>
        <taxon>Archaea</taxon>
        <taxon>Methanobacteriati</taxon>
        <taxon>Methanobacteriota</taxon>
        <taxon>Stenosarchaea group</taxon>
        <taxon>Halobacteria</taxon>
        <taxon>Halobacteriales</taxon>
        <taxon>Natronoarchaeaceae</taxon>
        <taxon>Natranaeroarchaeum</taxon>
    </lineage>
</organism>
<gene>
    <name evidence="6" type="primary">lepB2</name>
    <name evidence="6" type="ORF">AArcS_0392</name>
</gene>
<keyword evidence="4 5" id="KW-0472">Membrane</keyword>
<keyword evidence="3 5" id="KW-1133">Transmembrane helix</keyword>
<dbReference type="GO" id="GO:0016020">
    <property type="term" value="C:membrane"/>
    <property type="evidence" value="ECO:0007669"/>
    <property type="project" value="UniProtKB-SubCell"/>
</dbReference>
<evidence type="ECO:0000313" key="6">
    <source>
        <dbReference type="EMBL" id="QSG01621.1"/>
    </source>
</evidence>
<feature type="transmembrane region" description="Helical" evidence="5">
    <location>
        <begin position="336"/>
        <end position="359"/>
    </location>
</feature>
<dbReference type="GeneID" id="70683777"/>
<name>A0A897MML8_9EURY</name>
<dbReference type="GO" id="GO:0006465">
    <property type="term" value="P:signal peptide processing"/>
    <property type="evidence" value="ECO:0007669"/>
    <property type="project" value="InterPro"/>
</dbReference>
<dbReference type="KEGG" id="hara:AArcS_0392"/>
<dbReference type="NCBIfam" id="TIGR02228">
    <property type="entry name" value="sigpep_I_arch"/>
    <property type="match status" value="1"/>
</dbReference>
<dbReference type="RefSeq" id="WP_238478738.1">
    <property type="nucleotide sequence ID" value="NZ_CP064786.1"/>
</dbReference>
<evidence type="ECO:0000256" key="1">
    <source>
        <dbReference type="ARBA" id="ARBA00004370"/>
    </source>
</evidence>
<dbReference type="SUPFAM" id="SSF51306">
    <property type="entry name" value="LexA/Signal peptidase"/>
    <property type="match status" value="1"/>
</dbReference>
<keyword evidence="7" id="KW-1185">Reference proteome</keyword>
<evidence type="ECO:0000256" key="3">
    <source>
        <dbReference type="ARBA" id="ARBA00022989"/>
    </source>
</evidence>